<protein>
    <recommendedName>
        <fullName evidence="3">Single domain-containing protein</fullName>
    </recommendedName>
</protein>
<dbReference type="EMBL" id="NNAY01002956">
    <property type="protein sequence ID" value="OXU20220.1"/>
    <property type="molecule type" value="Genomic_DNA"/>
</dbReference>
<gene>
    <name evidence="1" type="ORF">TSAR_013062</name>
</gene>
<comment type="caution">
    <text evidence="1">The sequence shown here is derived from an EMBL/GenBank/DDBJ whole genome shotgun (WGS) entry which is preliminary data.</text>
</comment>
<name>A0A232EPD1_9HYME</name>
<sequence length="127" mass="14263">MRDFSISSTCNIRHYSKVSKPQKIAAMKFLVAFGVLCLVALSTQTPLFEGCDENIQSIFKNDSCFHVKCQEFNKMAVTFHQMTYHQCFAPKCKEGTLLKGQNPADVSKVYPHCCATPICEEPVKSCN</sequence>
<keyword evidence="2" id="KW-1185">Reference proteome</keyword>
<proteinExistence type="predicted"/>
<dbReference type="Proteomes" id="UP000215335">
    <property type="component" value="Unassembled WGS sequence"/>
</dbReference>
<reference evidence="1 2" key="1">
    <citation type="journal article" date="2017" name="Curr. Biol.">
        <title>The Evolution of Venom by Co-option of Single-Copy Genes.</title>
        <authorList>
            <person name="Martinson E.O."/>
            <person name="Mrinalini"/>
            <person name="Kelkar Y.D."/>
            <person name="Chang C.H."/>
            <person name="Werren J.H."/>
        </authorList>
    </citation>
    <scope>NUCLEOTIDE SEQUENCE [LARGE SCALE GENOMIC DNA]</scope>
    <source>
        <strain evidence="1 2">Alberta</strain>
        <tissue evidence="1">Whole body</tissue>
    </source>
</reference>
<evidence type="ECO:0000313" key="1">
    <source>
        <dbReference type="EMBL" id="OXU20220.1"/>
    </source>
</evidence>
<dbReference type="AlphaFoldDB" id="A0A232EPD1"/>
<evidence type="ECO:0008006" key="3">
    <source>
        <dbReference type="Google" id="ProtNLM"/>
    </source>
</evidence>
<organism evidence="1 2">
    <name type="scientific">Trichomalopsis sarcophagae</name>
    <dbReference type="NCBI Taxonomy" id="543379"/>
    <lineage>
        <taxon>Eukaryota</taxon>
        <taxon>Metazoa</taxon>
        <taxon>Ecdysozoa</taxon>
        <taxon>Arthropoda</taxon>
        <taxon>Hexapoda</taxon>
        <taxon>Insecta</taxon>
        <taxon>Pterygota</taxon>
        <taxon>Neoptera</taxon>
        <taxon>Endopterygota</taxon>
        <taxon>Hymenoptera</taxon>
        <taxon>Apocrita</taxon>
        <taxon>Proctotrupomorpha</taxon>
        <taxon>Chalcidoidea</taxon>
        <taxon>Pteromalidae</taxon>
        <taxon>Pteromalinae</taxon>
        <taxon>Trichomalopsis</taxon>
    </lineage>
</organism>
<accession>A0A232EPD1</accession>
<evidence type="ECO:0000313" key="2">
    <source>
        <dbReference type="Proteomes" id="UP000215335"/>
    </source>
</evidence>